<keyword evidence="11" id="KW-1185">Reference proteome</keyword>
<dbReference type="Gene3D" id="4.10.320.10">
    <property type="entry name" value="E3-binding domain"/>
    <property type="match status" value="1"/>
</dbReference>
<feature type="compositionally biased region" description="Basic and acidic residues" evidence="7">
    <location>
        <begin position="87"/>
        <end position="98"/>
    </location>
</feature>
<evidence type="ECO:0000256" key="2">
    <source>
        <dbReference type="ARBA" id="ARBA00007317"/>
    </source>
</evidence>
<feature type="domain" description="Peripheral subunit-binding (PSBD)" evidence="9">
    <location>
        <begin position="125"/>
        <end position="162"/>
    </location>
</feature>
<evidence type="ECO:0000256" key="3">
    <source>
        <dbReference type="ARBA" id="ARBA00022679"/>
    </source>
</evidence>
<organism evidence="10 11">
    <name type="scientific">Fictibacillus halophilus</name>
    <dbReference type="NCBI Taxonomy" id="1610490"/>
    <lineage>
        <taxon>Bacteria</taxon>
        <taxon>Bacillati</taxon>
        <taxon>Bacillota</taxon>
        <taxon>Bacilli</taxon>
        <taxon>Bacillales</taxon>
        <taxon>Fictibacillaceae</taxon>
        <taxon>Fictibacillus</taxon>
    </lineage>
</organism>
<feature type="region of interest" description="Disordered" evidence="7">
    <location>
        <begin position="79"/>
        <end position="98"/>
    </location>
</feature>
<accession>A0ABV2LMA3</accession>
<dbReference type="CDD" id="cd06849">
    <property type="entry name" value="lipoyl_domain"/>
    <property type="match status" value="1"/>
</dbReference>
<dbReference type="InterPro" id="IPR011053">
    <property type="entry name" value="Single_hybrid_motif"/>
</dbReference>
<dbReference type="Gene3D" id="2.40.50.100">
    <property type="match status" value="1"/>
</dbReference>
<dbReference type="InterPro" id="IPR023213">
    <property type="entry name" value="CAT-like_dom_sf"/>
</dbReference>
<evidence type="ECO:0000313" key="11">
    <source>
        <dbReference type="Proteomes" id="UP001549097"/>
    </source>
</evidence>
<dbReference type="Pfam" id="PF02817">
    <property type="entry name" value="E3_binding"/>
    <property type="match status" value="1"/>
</dbReference>
<dbReference type="PROSITE" id="PS50968">
    <property type="entry name" value="BIOTINYL_LIPOYL"/>
    <property type="match status" value="1"/>
</dbReference>
<name>A0ABV2LMA3_9BACL</name>
<dbReference type="PANTHER" id="PTHR43178">
    <property type="entry name" value="DIHYDROLIPOAMIDE ACETYLTRANSFERASE COMPONENT OF PYRUVATE DEHYDROGENASE COMPLEX"/>
    <property type="match status" value="1"/>
</dbReference>
<dbReference type="SUPFAM" id="SSF52777">
    <property type="entry name" value="CoA-dependent acyltransferases"/>
    <property type="match status" value="1"/>
</dbReference>
<evidence type="ECO:0000259" key="9">
    <source>
        <dbReference type="PROSITE" id="PS51826"/>
    </source>
</evidence>
<reference evidence="10 11" key="1">
    <citation type="submission" date="2024-06" db="EMBL/GenBank/DDBJ databases">
        <title>Genomic Encyclopedia of Type Strains, Phase IV (KMG-IV): sequencing the most valuable type-strain genomes for metagenomic binning, comparative biology and taxonomic classification.</title>
        <authorList>
            <person name="Goeker M."/>
        </authorList>
    </citation>
    <scope>NUCLEOTIDE SEQUENCE [LARGE SCALE GENOMIC DNA]</scope>
    <source>
        <strain evidence="10 11">DSM 100124</strain>
    </source>
</reference>
<dbReference type="SUPFAM" id="SSF47005">
    <property type="entry name" value="Peripheral subunit-binding domain of 2-oxo acid dehydrogenase complex"/>
    <property type="match status" value="1"/>
</dbReference>
<gene>
    <name evidence="10" type="ORF">ABID52_003294</name>
</gene>
<dbReference type="Pfam" id="PF00198">
    <property type="entry name" value="2-oxoacid_dh"/>
    <property type="match status" value="1"/>
</dbReference>
<keyword evidence="4 6" id="KW-0450">Lipoyl</keyword>
<dbReference type="GO" id="GO:0004742">
    <property type="term" value="F:dihydrolipoyllysine-residue acetyltransferase activity"/>
    <property type="evidence" value="ECO:0007669"/>
    <property type="project" value="UniProtKB-EC"/>
</dbReference>
<dbReference type="InterPro" id="IPR036625">
    <property type="entry name" value="E3-bd_dom_sf"/>
</dbReference>
<keyword evidence="3 6" id="KW-0808">Transferase</keyword>
<dbReference type="InterPro" id="IPR000089">
    <property type="entry name" value="Biotin_lipoyl"/>
</dbReference>
<dbReference type="InterPro" id="IPR003016">
    <property type="entry name" value="2-oxoA_DH_lipoyl-BS"/>
</dbReference>
<evidence type="ECO:0000256" key="5">
    <source>
        <dbReference type="ARBA" id="ARBA00023315"/>
    </source>
</evidence>
<dbReference type="InterPro" id="IPR001078">
    <property type="entry name" value="2-oxoacid_DH_actylTfrase"/>
</dbReference>
<protein>
    <recommendedName>
        <fullName evidence="6">Dihydrolipoamide acetyltransferase component of pyruvate dehydrogenase complex</fullName>
        <ecNumber evidence="6">2.3.1.-</ecNumber>
    </recommendedName>
</protein>
<dbReference type="EMBL" id="JBEPMP010000001">
    <property type="protein sequence ID" value="MET3729713.1"/>
    <property type="molecule type" value="Genomic_DNA"/>
</dbReference>
<evidence type="ECO:0000256" key="4">
    <source>
        <dbReference type="ARBA" id="ARBA00022823"/>
    </source>
</evidence>
<dbReference type="EC" id="2.3.1.-" evidence="6"/>
<keyword evidence="10" id="KW-0670">Pyruvate</keyword>
<dbReference type="RefSeq" id="WP_198766263.1">
    <property type="nucleotide sequence ID" value="NZ_JAEACF010000001.1"/>
</dbReference>
<evidence type="ECO:0000259" key="8">
    <source>
        <dbReference type="PROSITE" id="PS50968"/>
    </source>
</evidence>
<dbReference type="SUPFAM" id="SSF51230">
    <property type="entry name" value="Single hybrid motif"/>
    <property type="match status" value="1"/>
</dbReference>
<comment type="caution">
    <text evidence="10">The sequence shown here is derived from an EMBL/GenBank/DDBJ whole genome shotgun (WGS) entry which is preliminary data.</text>
</comment>
<comment type="cofactor">
    <cofactor evidence="1 6">
        <name>(R)-lipoate</name>
        <dbReference type="ChEBI" id="CHEBI:83088"/>
    </cofactor>
</comment>
<dbReference type="Gene3D" id="3.30.559.10">
    <property type="entry name" value="Chloramphenicol acetyltransferase-like domain"/>
    <property type="match status" value="1"/>
</dbReference>
<dbReference type="PANTHER" id="PTHR43178:SF5">
    <property type="entry name" value="LIPOAMIDE ACYLTRANSFERASE COMPONENT OF BRANCHED-CHAIN ALPHA-KETO ACID DEHYDROGENASE COMPLEX, MITOCHONDRIAL"/>
    <property type="match status" value="1"/>
</dbReference>
<dbReference type="PROSITE" id="PS51826">
    <property type="entry name" value="PSBD"/>
    <property type="match status" value="1"/>
</dbReference>
<comment type="similarity">
    <text evidence="2 6">Belongs to the 2-oxoacid dehydrogenase family.</text>
</comment>
<evidence type="ECO:0000313" key="10">
    <source>
        <dbReference type="EMBL" id="MET3729713.1"/>
    </source>
</evidence>
<evidence type="ECO:0000256" key="6">
    <source>
        <dbReference type="RuleBase" id="RU003423"/>
    </source>
</evidence>
<evidence type="ECO:0000256" key="1">
    <source>
        <dbReference type="ARBA" id="ARBA00001938"/>
    </source>
</evidence>
<dbReference type="InterPro" id="IPR050743">
    <property type="entry name" value="2-oxoacid_DH_E2_comp"/>
</dbReference>
<dbReference type="PROSITE" id="PS00189">
    <property type="entry name" value="LIPOYL"/>
    <property type="match status" value="1"/>
</dbReference>
<evidence type="ECO:0000256" key="7">
    <source>
        <dbReference type="SAM" id="MobiDB-lite"/>
    </source>
</evidence>
<feature type="domain" description="Lipoyl-binding" evidence="8">
    <location>
        <begin position="1"/>
        <end position="76"/>
    </location>
</feature>
<proteinExistence type="inferred from homology"/>
<sequence>MVEVKLHDIGEGMHEGEVIHFFVKAGDSVKVDQPLVEVQTDKVTAELPSPAAGTIKDIKVKEGDVVTVGSVILTIDAASTSTTPSSQKEEESAESKEQPVVEKIVKAPSHTAFSGGIATLNKRVLAAPYTRKIARENGVDIEQIIGTGPGGRVTDQDVYQFIENGSAPFSEEKIESAAPEKVSAAPSFTTKNAEEIPFKGRRKQIAKKMVQSLATIPHVTHFEEIDVTAVMDLKKQLKAMDPDNKRGMNVSVAAFFVKAIQIALKDFPIFNAKLDEEKEVIRLEKNVNIGIATDSDEGLIVPVISHVEQRNVRDIAHDMKDKITRAKTNKLKGSDMTGGTFTISNVGPLGSIAATPIINHPEVALMAFHKTKKTPVVIGDEIVIRSMMNVSMSFDHRVADGATAVMFTNRVKELIENPYFMTLELI</sequence>
<dbReference type="Proteomes" id="UP001549097">
    <property type="component" value="Unassembled WGS sequence"/>
</dbReference>
<dbReference type="InterPro" id="IPR004167">
    <property type="entry name" value="PSBD"/>
</dbReference>
<keyword evidence="5 6" id="KW-0012">Acyltransferase</keyword>
<dbReference type="Pfam" id="PF00364">
    <property type="entry name" value="Biotin_lipoyl"/>
    <property type="match status" value="1"/>
</dbReference>